<comment type="caution">
    <text evidence="1">The sequence shown here is derived from an EMBL/GenBank/DDBJ whole genome shotgun (WGS) entry which is preliminary data.</text>
</comment>
<feature type="non-terminal residue" evidence="1">
    <location>
        <position position="1"/>
    </location>
</feature>
<protein>
    <submittedName>
        <fullName evidence="1">Uncharacterized protein</fullName>
    </submittedName>
</protein>
<gene>
    <name evidence="1" type="ORF">S01H4_35966</name>
</gene>
<name>X1AK91_9ZZZZ</name>
<reference evidence="1" key="1">
    <citation type="journal article" date="2014" name="Front. Microbiol.">
        <title>High frequency of phylogenetically diverse reductive dehalogenase-homologous genes in deep subseafloor sedimentary metagenomes.</title>
        <authorList>
            <person name="Kawai M."/>
            <person name="Futagami T."/>
            <person name="Toyoda A."/>
            <person name="Takaki Y."/>
            <person name="Nishi S."/>
            <person name="Hori S."/>
            <person name="Arai W."/>
            <person name="Tsubouchi T."/>
            <person name="Morono Y."/>
            <person name="Uchiyama I."/>
            <person name="Ito T."/>
            <person name="Fujiyama A."/>
            <person name="Inagaki F."/>
            <person name="Takami H."/>
        </authorList>
    </citation>
    <scope>NUCLEOTIDE SEQUENCE</scope>
    <source>
        <strain evidence="1">Expedition CK06-06</strain>
    </source>
</reference>
<organism evidence="1">
    <name type="scientific">marine sediment metagenome</name>
    <dbReference type="NCBI Taxonomy" id="412755"/>
    <lineage>
        <taxon>unclassified sequences</taxon>
        <taxon>metagenomes</taxon>
        <taxon>ecological metagenomes</taxon>
    </lineage>
</organism>
<sequence length="138" mass="16077">EDLPDPQVIKRDAEVLRACFIKQHTRKDWHKLSYEDIRAFLHFLFSENPRRNGYGISVGWSNGKWKIEFEGCVGFYHELVDGKAISEAESKEADRLGNNIEKEFRQAVAKADKERDESCPPELANLLRYGQTHDLHFQ</sequence>
<evidence type="ECO:0000313" key="1">
    <source>
        <dbReference type="EMBL" id="GAG82864.1"/>
    </source>
</evidence>
<proteinExistence type="predicted"/>
<dbReference type="EMBL" id="BART01019178">
    <property type="protein sequence ID" value="GAG82864.1"/>
    <property type="molecule type" value="Genomic_DNA"/>
</dbReference>
<dbReference type="AlphaFoldDB" id="X1AK91"/>
<accession>X1AK91</accession>